<dbReference type="Pfam" id="PF00583">
    <property type="entry name" value="Acetyltransf_1"/>
    <property type="match status" value="1"/>
</dbReference>
<organism evidence="2 3">
    <name type="scientific">Bacillus daqingensis</name>
    <dbReference type="NCBI Taxonomy" id="872396"/>
    <lineage>
        <taxon>Bacteria</taxon>
        <taxon>Bacillati</taxon>
        <taxon>Bacillota</taxon>
        <taxon>Bacilli</taxon>
        <taxon>Bacillales</taxon>
        <taxon>Bacillaceae</taxon>
        <taxon>Bacillus</taxon>
    </lineage>
</organism>
<dbReference type="InterPro" id="IPR016181">
    <property type="entry name" value="Acyl_CoA_acyltransferase"/>
</dbReference>
<dbReference type="PROSITE" id="PS51186">
    <property type="entry name" value="GNAT"/>
    <property type="match status" value="1"/>
</dbReference>
<comment type="caution">
    <text evidence="2">The sequence shown here is derived from an EMBL/GenBank/DDBJ whole genome shotgun (WGS) entry which is preliminary data.</text>
</comment>
<proteinExistence type="predicted"/>
<reference evidence="3" key="1">
    <citation type="journal article" date="2019" name="Int. J. Syst. Evol. Microbiol.">
        <title>The Global Catalogue of Microorganisms (GCM) 10K type strain sequencing project: providing services to taxonomists for standard genome sequencing and annotation.</title>
        <authorList>
            <consortium name="The Broad Institute Genomics Platform"/>
            <consortium name="The Broad Institute Genome Sequencing Center for Infectious Disease"/>
            <person name="Wu L."/>
            <person name="Ma J."/>
        </authorList>
    </citation>
    <scope>NUCLEOTIDE SEQUENCE [LARGE SCALE GENOMIC DNA]</scope>
    <source>
        <strain evidence="3">JCM 12165</strain>
    </source>
</reference>
<accession>A0ABV9NV92</accession>
<dbReference type="PANTHER" id="PTHR43415:SF3">
    <property type="entry name" value="GNAT-FAMILY ACETYLTRANSFERASE"/>
    <property type="match status" value="1"/>
</dbReference>
<dbReference type="PANTHER" id="PTHR43415">
    <property type="entry name" value="SPERMIDINE N(1)-ACETYLTRANSFERASE"/>
    <property type="match status" value="1"/>
</dbReference>
<dbReference type="EMBL" id="JBHSGK010000005">
    <property type="protein sequence ID" value="MFC4736355.1"/>
    <property type="molecule type" value="Genomic_DNA"/>
</dbReference>
<dbReference type="Proteomes" id="UP001595896">
    <property type="component" value="Unassembled WGS sequence"/>
</dbReference>
<keyword evidence="2" id="KW-0012">Acyltransferase</keyword>
<dbReference type="RefSeq" id="WP_377909001.1">
    <property type="nucleotide sequence ID" value="NZ_JBHSGK010000005.1"/>
</dbReference>
<dbReference type="Gene3D" id="3.40.630.30">
    <property type="match status" value="1"/>
</dbReference>
<dbReference type="InterPro" id="IPR000182">
    <property type="entry name" value="GNAT_dom"/>
</dbReference>
<sequence length="173" mass="18943">MTILIRPAMPEDAAKLAAIASDVTDEGFGLASPEEVTHTAASMEEKILTVGKDPRSLFLTAESDGQPVGSLIFQRSSQVKYVHHGSFGMSLAPASRGAGIGRKLMEALLSWAAEAPGLEKITLEVLAENTAARSLYKQFQFEEEGRLRRHVYYQGAYDDLILMALFLNQENRV</sequence>
<dbReference type="EC" id="2.3.-.-" evidence="2"/>
<gene>
    <name evidence="2" type="ORF">ACFO4L_07130</name>
</gene>
<dbReference type="GO" id="GO:0016746">
    <property type="term" value="F:acyltransferase activity"/>
    <property type="evidence" value="ECO:0007669"/>
    <property type="project" value="UniProtKB-KW"/>
</dbReference>
<feature type="domain" description="N-acetyltransferase" evidence="1">
    <location>
        <begin position="3"/>
        <end position="168"/>
    </location>
</feature>
<keyword evidence="2" id="KW-0808">Transferase</keyword>
<protein>
    <submittedName>
        <fullName evidence="2">GNAT family N-acetyltransferase</fullName>
        <ecNumber evidence="2">2.3.-.-</ecNumber>
    </submittedName>
</protein>
<evidence type="ECO:0000259" key="1">
    <source>
        <dbReference type="PROSITE" id="PS51186"/>
    </source>
</evidence>
<dbReference type="SUPFAM" id="SSF55729">
    <property type="entry name" value="Acyl-CoA N-acyltransferases (Nat)"/>
    <property type="match status" value="1"/>
</dbReference>
<keyword evidence="3" id="KW-1185">Reference proteome</keyword>
<evidence type="ECO:0000313" key="3">
    <source>
        <dbReference type="Proteomes" id="UP001595896"/>
    </source>
</evidence>
<dbReference type="CDD" id="cd04301">
    <property type="entry name" value="NAT_SF"/>
    <property type="match status" value="1"/>
</dbReference>
<evidence type="ECO:0000313" key="2">
    <source>
        <dbReference type="EMBL" id="MFC4736355.1"/>
    </source>
</evidence>
<name>A0ABV9NV92_9BACI</name>